<dbReference type="EMBL" id="AWWV01010121">
    <property type="protein sequence ID" value="OMO81592.1"/>
    <property type="molecule type" value="Genomic_DNA"/>
</dbReference>
<protein>
    <submittedName>
        <fullName evidence="2">Uncharacterized protein</fullName>
    </submittedName>
</protein>
<evidence type="ECO:0000256" key="1">
    <source>
        <dbReference type="SAM" id="MobiDB-lite"/>
    </source>
</evidence>
<keyword evidence="3" id="KW-1185">Reference proteome</keyword>
<sequence>MDYGKDVRGSVCCPVGMKSVQSSRPDIASTASSSDRTDGDSHESKYDSELSNARADRGFFHEWFGAFQVVTLLNEKLIHLAVVNYELQQSIYKTKLEEIKRFNT</sequence>
<dbReference type="AlphaFoldDB" id="A0A1R3IG75"/>
<comment type="caution">
    <text evidence="2">The sequence shown here is derived from an EMBL/GenBank/DDBJ whole genome shotgun (WGS) entry which is preliminary data.</text>
</comment>
<organism evidence="2 3">
    <name type="scientific">Corchorus capsularis</name>
    <name type="common">Jute</name>
    <dbReference type="NCBI Taxonomy" id="210143"/>
    <lineage>
        <taxon>Eukaryota</taxon>
        <taxon>Viridiplantae</taxon>
        <taxon>Streptophyta</taxon>
        <taxon>Embryophyta</taxon>
        <taxon>Tracheophyta</taxon>
        <taxon>Spermatophyta</taxon>
        <taxon>Magnoliopsida</taxon>
        <taxon>eudicotyledons</taxon>
        <taxon>Gunneridae</taxon>
        <taxon>Pentapetalae</taxon>
        <taxon>rosids</taxon>
        <taxon>malvids</taxon>
        <taxon>Malvales</taxon>
        <taxon>Malvaceae</taxon>
        <taxon>Grewioideae</taxon>
        <taxon>Apeibeae</taxon>
        <taxon>Corchorus</taxon>
    </lineage>
</organism>
<feature type="region of interest" description="Disordered" evidence="1">
    <location>
        <begin position="16"/>
        <end position="49"/>
    </location>
</feature>
<dbReference type="Gramene" id="OMO81592">
    <property type="protein sequence ID" value="OMO81592"/>
    <property type="gene ID" value="CCACVL1_12346"/>
</dbReference>
<gene>
    <name evidence="2" type="ORF">CCACVL1_12346</name>
</gene>
<evidence type="ECO:0000313" key="3">
    <source>
        <dbReference type="Proteomes" id="UP000188268"/>
    </source>
</evidence>
<feature type="compositionally biased region" description="Basic and acidic residues" evidence="1">
    <location>
        <begin position="35"/>
        <end position="49"/>
    </location>
</feature>
<feature type="compositionally biased region" description="Polar residues" evidence="1">
    <location>
        <begin position="19"/>
        <end position="34"/>
    </location>
</feature>
<name>A0A1R3IG75_COCAP</name>
<evidence type="ECO:0000313" key="2">
    <source>
        <dbReference type="EMBL" id="OMO81592.1"/>
    </source>
</evidence>
<proteinExistence type="predicted"/>
<reference evidence="2 3" key="1">
    <citation type="submission" date="2013-09" db="EMBL/GenBank/DDBJ databases">
        <title>Corchorus capsularis genome sequencing.</title>
        <authorList>
            <person name="Alam M."/>
            <person name="Haque M.S."/>
            <person name="Islam M.S."/>
            <person name="Emdad E.M."/>
            <person name="Islam M.M."/>
            <person name="Ahmed B."/>
            <person name="Halim A."/>
            <person name="Hossen Q.M.M."/>
            <person name="Hossain M.Z."/>
            <person name="Ahmed R."/>
            <person name="Khan M.M."/>
            <person name="Islam R."/>
            <person name="Rashid M.M."/>
            <person name="Khan S.A."/>
            <person name="Rahman M.S."/>
            <person name="Alam M."/>
        </authorList>
    </citation>
    <scope>NUCLEOTIDE SEQUENCE [LARGE SCALE GENOMIC DNA]</scope>
    <source>
        <strain evidence="3">cv. CVL-1</strain>
        <tissue evidence="2">Whole seedling</tissue>
    </source>
</reference>
<accession>A0A1R3IG75</accession>
<dbReference type="Proteomes" id="UP000188268">
    <property type="component" value="Unassembled WGS sequence"/>
</dbReference>